<feature type="compositionally biased region" description="Basic and acidic residues" evidence="1">
    <location>
        <begin position="56"/>
        <end position="67"/>
    </location>
</feature>
<gene>
    <name evidence="3" type="ORF">ATANTOWER_021624</name>
</gene>
<evidence type="ECO:0000256" key="1">
    <source>
        <dbReference type="SAM" id="MobiDB-lite"/>
    </source>
</evidence>
<keyword evidence="2" id="KW-0732">Signal</keyword>
<evidence type="ECO:0000313" key="4">
    <source>
        <dbReference type="Proteomes" id="UP001345963"/>
    </source>
</evidence>
<feature type="region of interest" description="Disordered" evidence="1">
    <location>
        <begin position="45"/>
        <end position="67"/>
    </location>
</feature>
<comment type="caution">
    <text evidence="3">The sequence shown here is derived from an EMBL/GenBank/DDBJ whole genome shotgun (WGS) entry which is preliminary data.</text>
</comment>
<name>A0ABU7CLE5_9TELE</name>
<sequence length="67" mass="7431">MPIHAHLSSFLLHRLLHSGTQAGPVNQRLRIPGAPLREVCENAQYRSPGVPTPNAECEKRALHLMPD</sequence>
<evidence type="ECO:0000256" key="2">
    <source>
        <dbReference type="SAM" id="SignalP"/>
    </source>
</evidence>
<accession>A0ABU7CLE5</accession>
<feature type="chain" id="PRO_5046001720" evidence="2">
    <location>
        <begin position="23"/>
        <end position="67"/>
    </location>
</feature>
<feature type="signal peptide" evidence="2">
    <location>
        <begin position="1"/>
        <end position="22"/>
    </location>
</feature>
<protein>
    <submittedName>
        <fullName evidence="3">Uncharacterized protein</fullName>
    </submittedName>
</protein>
<keyword evidence="4" id="KW-1185">Reference proteome</keyword>
<evidence type="ECO:0000313" key="3">
    <source>
        <dbReference type="EMBL" id="MED6262555.1"/>
    </source>
</evidence>
<dbReference type="EMBL" id="JAHUTI010093165">
    <property type="protein sequence ID" value="MED6262555.1"/>
    <property type="molecule type" value="Genomic_DNA"/>
</dbReference>
<organism evidence="3 4">
    <name type="scientific">Ataeniobius toweri</name>
    <dbReference type="NCBI Taxonomy" id="208326"/>
    <lineage>
        <taxon>Eukaryota</taxon>
        <taxon>Metazoa</taxon>
        <taxon>Chordata</taxon>
        <taxon>Craniata</taxon>
        <taxon>Vertebrata</taxon>
        <taxon>Euteleostomi</taxon>
        <taxon>Actinopterygii</taxon>
        <taxon>Neopterygii</taxon>
        <taxon>Teleostei</taxon>
        <taxon>Neoteleostei</taxon>
        <taxon>Acanthomorphata</taxon>
        <taxon>Ovalentaria</taxon>
        <taxon>Atherinomorphae</taxon>
        <taxon>Cyprinodontiformes</taxon>
        <taxon>Goodeidae</taxon>
        <taxon>Ataeniobius</taxon>
    </lineage>
</organism>
<proteinExistence type="predicted"/>
<reference evidence="3 4" key="1">
    <citation type="submission" date="2021-07" db="EMBL/GenBank/DDBJ databases">
        <authorList>
            <person name="Palmer J.M."/>
        </authorList>
    </citation>
    <scope>NUCLEOTIDE SEQUENCE [LARGE SCALE GENOMIC DNA]</scope>
    <source>
        <strain evidence="3 4">AT_MEX2019</strain>
        <tissue evidence="3">Muscle</tissue>
    </source>
</reference>
<dbReference type="Proteomes" id="UP001345963">
    <property type="component" value="Unassembled WGS sequence"/>
</dbReference>